<gene>
    <name evidence="1" type="ORF">INP59_03680</name>
</gene>
<reference evidence="1 2" key="1">
    <citation type="submission" date="2020-10" db="EMBL/GenBank/DDBJ databases">
        <title>Whole genome sequence of oil-degrading bacteria Rhodococcus pyridinivorans strain 5Ap.</title>
        <authorList>
            <person name="Akhremchuk A.E."/>
            <person name="Valentovich L.N."/>
            <person name="Charniauskaya M.I."/>
            <person name="Bukliarevich H.A."/>
            <person name="Titok M.A."/>
        </authorList>
    </citation>
    <scope>NUCLEOTIDE SEQUENCE [LARGE SCALE GENOMIC DNA]</scope>
    <source>
        <strain evidence="1 2">5Ap</strain>
    </source>
</reference>
<evidence type="ECO:0000313" key="2">
    <source>
        <dbReference type="Proteomes" id="UP000593818"/>
    </source>
</evidence>
<accession>A0A7M2XQ36</accession>
<sequence length="116" mass="12851">MAYTTRIEILRPREVPSRYTPGSVSLDYSDPEVIPVDMRVSLQPTASKEQADGRMSVVSGWFLSTPVGADIDLRSTDRVRALGRVMQVLGEVLRWPHPIRPGGVHHVEATLEEVTG</sequence>
<dbReference type="EMBL" id="CP063450">
    <property type="protein sequence ID" value="QOV99513.1"/>
    <property type="molecule type" value="Genomic_DNA"/>
</dbReference>
<proteinExistence type="predicted"/>
<dbReference type="AlphaFoldDB" id="A0A7M2XQ36"/>
<dbReference type="Proteomes" id="UP000593818">
    <property type="component" value="Chromosome"/>
</dbReference>
<organism evidence="1 2">
    <name type="scientific">Rhodococcus pyridinivorans</name>
    <dbReference type="NCBI Taxonomy" id="103816"/>
    <lineage>
        <taxon>Bacteria</taxon>
        <taxon>Bacillati</taxon>
        <taxon>Actinomycetota</taxon>
        <taxon>Actinomycetes</taxon>
        <taxon>Mycobacteriales</taxon>
        <taxon>Nocardiaceae</taxon>
        <taxon>Rhodococcus</taxon>
    </lineage>
</organism>
<name>A0A7M2XQ36_9NOCA</name>
<dbReference type="RefSeq" id="WP_193903139.1">
    <property type="nucleotide sequence ID" value="NZ_CP063450.1"/>
</dbReference>
<keyword evidence="2" id="KW-1185">Reference proteome</keyword>
<evidence type="ECO:0000313" key="1">
    <source>
        <dbReference type="EMBL" id="QOV99513.1"/>
    </source>
</evidence>
<protein>
    <submittedName>
        <fullName evidence="1">Uncharacterized protein</fullName>
    </submittedName>
</protein>